<dbReference type="Proteomes" id="UP000679691">
    <property type="component" value="Unassembled WGS sequence"/>
</dbReference>
<comment type="caution">
    <text evidence="2">The sequence shown here is derived from an EMBL/GenBank/DDBJ whole genome shotgun (WGS) entry which is preliminary data.</text>
</comment>
<evidence type="ECO:0000313" key="2">
    <source>
        <dbReference type="EMBL" id="MBP3943175.1"/>
    </source>
</evidence>
<gene>
    <name evidence="2" type="ORF">J5U18_06295</name>
</gene>
<protein>
    <submittedName>
        <fullName evidence="2">DUF3109 family protein</fullName>
    </submittedName>
</protein>
<dbReference type="AlphaFoldDB" id="A0A8T4HA61"/>
<dbReference type="RefSeq" id="WP_353546660.1">
    <property type="nucleotide sequence ID" value="NZ_JAGKSB010000005.1"/>
</dbReference>
<organism evidence="2 3">
    <name type="scientific">Rhinopithecimicrobium faecis</name>
    <dbReference type="NCBI Taxonomy" id="2820698"/>
    <lineage>
        <taxon>Bacteria</taxon>
        <taxon>Pseudomonadati</taxon>
        <taxon>Bacteroidota</taxon>
        <taxon>Sphingobacteriia</taxon>
        <taxon>Sphingobacteriales</taxon>
        <taxon>Sphingobacteriaceae</taxon>
        <taxon>Rhinopithecimicrobium</taxon>
    </lineage>
</organism>
<dbReference type="EMBL" id="JAGKSB010000005">
    <property type="protein sequence ID" value="MBP3943175.1"/>
    <property type="molecule type" value="Genomic_DNA"/>
</dbReference>
<evidence type="ECO:0000256" key="1">
    <source>
        <dbReference type="ARBA" id="ARBA00093770"/>
    </source>
</evidence>
<reference evidence="2" key="1">
    <citation type="submission" date="2021-03" db="EMBL/GenBank/DDBJ databases">
        <authorList>
            <person name="Lu T."/>
            <person name="Wang Q."/>
            <person name="Han X."/>
        </authorList>
    </citation>
    <scope>NUCLEOTIDE SEQUENCE</scope>
    <source>
        <strain evidence="2">WQ 2009</strain>
    </source>
</reference>
<name>A0A8T4HA61_9SPHI</name>
<sequence>MIEVGNVLVHEELIENDFVCNLSKCKGICCIEGDAGAPLKENELAVLREIYPKVKPYMTEKGILAVEEQGTHVIDGDGDLTTPCVDGNKECAYVTWENGITKCAIEKAYELGEIAWKKPISCHLYPIRTTAYPEFDVLNYDRWHICKDACSFGKELQVPVYKFLKDPLIREYGAPWYEELEEAVASLKADTAH</sequence>
<accession>A0A8T4HA61</accession>
<proteinExistence type="inferred from homology"/>
<keyword evidence="3" id="KW-1185">Reference proteome</keyword>
<dbReference type="InterPro" id="IPR021458">
    <property type="entry name" value="Rv0495c"/>
</dbReference>
<comment type="similarity">
    <text evidence="1">Belongs to the Rv0495c family.</text>
</comment>
<evidence type="ECO:0000313" key="3">
    <source>
        <dbReference type="Proteomes" id="UP000679691"/>
    </source>
</evidence>
<dbReference type="Pfam" id="PF11307">
    <property type="entry name" value="DUF3109"/>
    <property type="match status" value="1"/>
</dbReference>